<dbReference type="AlphaFoldDB" id="A0AAE8SNY2"/>
<dbReference type="Proteomes" id="UP001187734">
    <property type="component" value="Unassembled WGS sequence"/>
</dbReference>
<sequence length="162" mass="18929">MESALNIAIELLRNRDDFRPIRILLSKADRLEHNRNNKQVFHNTLADIKEQFMNLLRSELGDGFTTFRQQPFHDGVIRKSETLEDIIKPFSTYAQMSLEDTKALADCPPGTECKIKRASHFENLCELADKGELWDVHSLRTWLWNLSPKSVPLPKEQVREYF</sequence>
<comment type="caution">
    <text evidence="1">The sequence shown here is derived from an EMBL/GenBank/DDBJ whole genome shotgun (WGS) entry which is preliminary data.</text>
</comment>
<evidence type="ECO:0000313" key="2">
    <source>
        <dbReference type="Proteomes" id="UP001187734"/>
    </source>
</evidence>
<protein>
    <submittedName>
        <fullName evidence="1">Uncharacterized protein</fullName>
    </submittedName>
</protein>
<gene>
    <name evidence="1" type="ORF">FTOL_12525</name>
</gene>
<accession>A0AAE8SNY2</accession>
<evidence type="ECO:0000313" key="1">
    <source>
        <dbReference type="EMBL" id="SPJ88056.1"/>
    </source>
</evidence>
<keyword evidence="2" id="KW-1185">Reference proteome</keyword>
<name>A0AAE8SNY2_9HYPO</name>
<reference evidence="1" key="1">
    <citation type="submission" date="2018-03" db="EMBL/GenBank/DDBJ databases">
        <authorList>
            <person name="Guldener U."/>
        </authorList>
    </citation>
    <scope>NUCLEOTIDE SEQUENCE</scope>
</reference>
<organism evidence="1 2">
    <name type="scientific">Fusarium torulosum</name>
    <dbReference type="NCBI Taxonomy" id="33205"/>
    <lineage>
        <taxon>Eukaryota</taxon>
        <taxon>Fungi</taxon>
        <taxon>Dikarya</taxon>
        <taxon>Ascomycota</taxon>
        <taxon>Pezizomycotina</taxon>
        <taxon>Sordariomycetes</taxon>
        <taxon>Hypocreomycetidae</taxon>
        <taxon>Hypocreales</taxon>
        <taxon>Nectriaceae</taxon>
        <taxon>Fusarium</taxon>
    </lineage>
</organism>
<dbReference type="EMBL" id="ONZP01000604">
    <property type="protein sequence ID" value="SPJ88056.1"/>
    <property type="molecule type" value="Genomic_DNA"/>
</dbReference>
<proteinExistence type="predicted"/>